<gene>
    <name evidence="1" type="ORF">Poly41_59150</name>
</gene>
<evidence type="ECO:0000313" key="1">
    <source>
        <dbReference type="EMBL" id="TWU32027.1"/>
    </source>
</evidence>
<protein>
    <submittedName>
        <fullName evidence="1">Uncharacterized protein</fullName>
    </submittedName>
</protein>
<comment type="caution">
    <text evidence="1">The sequence shown here is derived from an EMBL/GenBank/DDBJ whole genome shotgun (WGS) entry which is preliminary data.</text>
</comment>
<dbReference type="RefSeq" id="WP_146530660.1">
    <property type="nucleotide sequence ID" value="NZ_SJPV01000014.1"/>
</dbReference>
<proteinExistence type="predicted"/>
<dbReference type="EMBL" id="SJPV01000014">
    <property type="protein sequence ID" value="TWU32027.1"/>
    <property type="molecule type" value="Genomic_DNA"/>
</dbReference>
<dbReference type="AlphaFoldDB" id="A0A5C6D8J8"/>
<dbReference type="Proteomes" id="UP000319143">
    <property type="component" value="Unassembled WGS sequence"/>
</dbReference>
<sequence length="397" mass="44350">MVDREPIDGMVRHVGIHRVATTGFAIPTQLLVLIGALFVATPPAIHAGDSPATTAISRQIQLEGPDHTKVMETDVVQVLDARGDPSEYFMDVDSVVCADARCEIITVRIHFDPLGNYERYEIPSGGNLTKGGHKPFSIADHKRLHQILSDPYSQLKSIGWGDITLPKSTTEAGSDVDAISGPTLLSKRNTVVVGAAYTCLTLWHWSHGQVAKVIREMTLRASDKQDLIRYLQSENEQYVVFAADQLRIQGWFDTDTLAAVVHVMRYGDANLTGPALTFLAEASSETGVDYFFRCCEEKCLVTDPGKRIRFLEKLRETTLDLPHGYLDRLTGWLSRAESHYEVHLLLSLMERGNVFSDRAFSEAMSLLESQDSLVVRRSYRFLKSQDLSQTQQKKLEP</sequence>
<reference evidence="1 2" key="1">
    <citation type="submission" date="2019-02" db="EMBL/GenBank/DDBJ databases">
        <title>Deep-cultivation of Planctomycetes and their phenomic and genomic characterization uncovers novel biology.</title>
        <authorList>
            <person name="Wiegand S."/>
            <person name="Jogler M."/>
            <person name="Boedeker C."/>
            <person name="Pinto D."/>
            <person name="Vollmers J."/>
            <person name="Rivas-Marin E."/>
            <person name="Kohn T."/>
            <person name="Peeters S.H."/>
            <person name="Heuer A."/>
            <person name="Rast P."/>
            <person name="Oberbeckmann S."/>
            <person name="Bunk B."/>
            <person name="Jeske O."/>
            <person name="Meyerdierks A."/>
            <person name="Storesund J.E."/>
            <person name="Kallscheuer N."/>
            <person name="Luecker S."/>
            <person name="Lage O.M."/>
            <person name="Pohl T."/>
            <person name="Merkel B.J."/>
            <person name="Hornburger P."/>
            <person name="Mueller R.-W."/>
            <person name="Bruemmer F."/>
            <person name="Labrenz M."/>
            <person name="Spormann A.M."/>
            <person name="Op Den Camp H."/>
            <person name="Overmann J."/>
            <person name="Amann R."/>
            <person name="Jetten M.S.M."/>
            <person name="Mascher T."/>
            <person name="Medema M.H."/>
            <person name="Devos D.P."/>
            <person name="Kaster A.-K."/>
            <person name="Ovreas L."/>
            <person name="Rohde M."/>
            <person name="Galperin M.Y."/>
            <person name="Jogler C."/>
        </authorList>
    </citation>
    <scope>NUCLEOTIDE SEQUENCE [LARGE SCALE GENOMIC DNA]</scope>
    <source>
        <strain evidence="1 2">Poly41</strain>
    </source>
</reference>
<organism evidence="1 2">
    <name type="scientific">Novipirellula artificiosorum</name>
    <dbReference type="NCBI Taxonomy" id="2528016"/>
    <lineage>
        <taxon>Bacteria</taxon>
        <taxon>Pseudomonadati</taxon>
        <taxon>Planctomycetota</taxon>
        <taxon>Planctomycetia</taxon>
        <taxon>Pirellulales</taxon>
        <taxon>Pirellulaceae</taxon>
        <taxon>Novipirellula</taxon>
    </lineage>
</organism>
<dbReference type="OrthoDB" id="6400902at2"/>
<evidence type="ECO:0000313" key="2">
    <source>
        <dbReference type="Proteomes" id="UP000319143"/>
    </source>
</evidence>
<accession>A0A5C6D8J8</accession>
<keyword evidence="2" id="KW-1185">Reference proteome</keyword>
<name>A0A5C6D8J8_9BACT</name>